<comment type="caution">
    <text evidence="9">Lacks conserved residue(s) required for the propagation of feature annotation.</text>
</comment>
<keyword evidence="3 9" id="KW-0479">Metal-binding</keyword>
<dbReference type="InterPro" id="IPR004472">
    <property type="entry name" value="DTB_synth_BioD"/>
</dbReference>
<name>A0A239YD18_9FIRM</name>
<dbReference type="EMBL" id="LT906470">
    <property type="protein sequence ID" value="SNV56915.1"/>
    <property type="molecule type" value="Genomic_DNA"/>
</dbReference>
<comment type="catalytic activity">
    <reaction evidence="8">
        <text>(7R,8S)-8-amino-7-(carboxyamino)nonanoate + ATP = (4R,5S)-dethiobiotin + ADP + phosphate + H(+)</text>
        <dbReference type="Rhea" id="RHEA:63684"/>
        <dbReference type="ChEBI" id="CHEBI:15378"/>
        <dbReference type="ChEBI" id="CHEBI:30616"/>
        <dbReference type="ChEBI" id="CHEBI:43474"/>
        <dbReference type="ChEBI" id="CHEBI:149470"/>
        <dbReference type="ChEBI" id="CHEBI:149473"/>
        <dbReference type="ChEBI" id="CHEBI:456216"/>
    </reaction>
</comment>
<evidence type="ECO:0000256" key="1">
    <source>
        <dbReference type="ARBA" id="ARBA00022490"/>
    </source>
</evidence>
<comment type="subcellular location">
    <subcellularLocation>
        <location evidence="9">Cytoplasm</location>
    </subcellularLocation>
</comment>
<dbReference type="KEGG" id="vrm:44547418_00255"/>
<dbReference type="RefSeq" id="WP_095065047.1">
    <property type="nucleotide sequence ID" value="NZ_LT906470.1"/>
</dbReference>
<evidence type="ECO:0000256" key="2">
    <source>
        <dbReference type="ARBA" id="ARBA00022598"/>
    </source>
</evidence>
<comment type="subunit">
    <text evidence="9">Homodimer.</text>
</comment>
<dbReference type="InterPro" id="IPR027417">
    <property type="entry name" value="P-loop_NTPase"/>
</dbReference>
<dbReference type="Pfam" id="PF13500">
    <property type="entry name" value="AAA_26"/>
    <property type="match status" value="1"/>
</dbReference>
<keyword evidence="5 9" id="KW-0093">Biotin biosynthesis</keyword>
<evidence type="ECO:0000256" key="9">
    <source>
        <dbReference type="HAMAP-Rule" id="MF_00336"/>
    </source>
</evidence>
<keyword evidence="4 9" id="KW-0547">Nucleotide-binding</keyword>
<feature type="binding site" evidence="9">
    <location>
        <position position="43"/>
    </location>
    <ligand>
        <name>substrate</name>
    </ligand>
</feature>
<dbReference type="GO" id="GO:0004141">
    <property type="term" value="F:dethiobiotin synthase activity"/>
    <property type="evidence" value="ECO:0007669"/>
    <property type="project" value="UniProtKB-UniRule"/>
</dbReference>
<dbReference type="GO" id="GO:0005829">
    <property type="term" value="C:cytosol"/>
    <property type="evidence" value="ECO:0007669"/>
    <property type="project" value="TreeGrafter"/>
</dbReference>
<feature type="binding site" evidence="9">
    <location>
        <position position="67"/>
    </location>
    <ligand>
        <name>Mg(2+)</name>
        <dbReference type="ChEBI" id="CHEBI:18420"/>
    </ligand>
</feature>
<comment type="catalytic activity">
    <reaction evidence="9">
        <text>(7R,8S)-7,8-diammoniononanoate + CO2 + ATP = (4R,5S)-dethiobiotin + ADP + phosphate + 3 H(+)</text>
        <dbReference type="Rhea" id="RHEA:15805"/>
        <dbReference type="ChEBI" id="CHEBI:15378"/>
        <dbReference type="ChEBI" id="CHEBI:16526"/>
        <dbReference type="ChEBI" id="CHEBI:30616"/>
        <dbReference type="ChEBI" id="CHEBI:43474"/>
        <dbReference type="ChEBI" id="CHEBI:149469"/>
        <dbReference type="ChEBI" id="CHEBI:149473"/>
        <dbReference type="ChEBI" id="CHEBI:456216"/>
        <dbReference type="EC" id="6.3.3.3"/>
    </reaction>
</comment>
<evidence type="ECO:0000256" key="8">
    <source>
        <dbReference type="ARBA" id="ARBA00047386"/>
    </source>
</evidence>
<dbReference type="HAMAP" id="MF_00336">
    <property type="entry name" value="BioD"/>
    <property type="match status" value="1"/>
</dbReference>
<evidence type="ECO:0000256" key="7">
    <source>
        <dbReference type="ARBA" id="ARBA00022842"/>
    </source>
</evidence>
<keyword evidence="1 9" id="KW-0963">Cytoplasm</keyword>
<dbReference type="AlphaFoldDB" id="A0A239YD18"/>
<evidence type="ECO:0000256" key="5">
    <source>
        <dbReference type="ARBA" id="ARBA00022756"/>
    </source>
</evidence>
<organism evidence="10 11">
    <name type="scientific">Veillonella rodentium</name>
    <dbReference type="NCBI Taxonomy" id="248315"/>
    <lineage>
        <taxon>Bacteria</taxon>
        <taxon>Bacillati</taxon>
        <taxon>Bacillota</taxon>
        <taxon>Negativicutes</taxon>
        <taxon>Veillonellales</taxon>
        <taxon>Veillonellaceae</taxon>
        <taxon>Veillonella</taxon>
    </lineage>
</organism>
<feature type="binding site" evidence="9">
    <location>
        <begin position="189"/>
        <end position="190"/>
    </location>
    <ligand>
        <name>ATP</name>
        <dbReference type="ChEBI" id="CHEBI:30616"/>
    </ligand>
</feature>
<keyword evidence="11" id="KW-1185">Reference proteome</keyword>
<feature type="binding site" evidence="9">
    <location>
        <begin position="14"/>
        <end position="19"/>
    </location>
    <ligand>
        <name>ATP</name>
        <dbReference type="ChEBI" id="CHEBI:30616"/>
    </ligand>
</feature>
<dbReference type="GO" id="GO:0009102">
    <property type="term" value="P:biotin biosynthetic process"/>
    <property type="evidence" value="ECO:0007669"/>
    <property type="project" value="UniProtKB-UniRule"/>
</dbReference>
<feature type="binding site" evidence="9">
    <location>
        <position position="129"/>
    </location>
    <ligand>
        <name>Mg(2+)</name>
        <dbReference type="ChEBI" id="CHEBI:18420"/>
    </ligand>
</feature>
<evidence type="ECO:0000256" key="4">
    <source>
        <dbReference type="ARBA" id="ARBA00022741"/>
    </source>
</evidence>
<dbReference type="Gene3D" id="3.40.50.300">
    <property type="entry name" value="P-loop containing nucleotide triphosphate hydrolases"/>
    <property type="match status" value="1"/>
</dbReference>
<dbReference type="UniPathway" id="UPA00078">
    <property type="reaction ID" value="UER00161"/>
</dbReference>
<dbReference type="GO" id="GO:0005524">
    <property type="term" value="F:ATP binding"/>
    <property type="evidence" value="ECO:0007669"/>
    <property type="project" value="UniProtKB-UniRule"/>
</dbReference>
<gene>
    <name evidence="10" type="primary">bioD1</name>
    <name evidence="9" type="synonym">bioD</name>
    <name evidence="10" type="ORF">SAMEA44547418_00255</name>
</gene>
<keyword evidence="7 9" id="KW-0460">Magnesium</keyword>
<evidence type="ECO:0000256" key="6">
    <source>
        <dbReference type="ARBA" id="ARBA00022840"/>
    </source>
</evidence>
<feature type="binding site" evidence="9">
    <location>
        <position position="67"/>
    </location>
    <ligand>
        <name>ATP</name>
        <dbReference type="ChEBI" id="CHEBI:30616"/>
    </ligand>
</feature>
<dbReference type="EC" id="6.3.3.3" evidence="9"/>
<comment type="cofactor">
    <cofactor evidence="9">
        <name>Mg(2+)</name>
        <dbReference type="ChEBI" id="CHEBI:18420"/>
    </cofactor>
</comment>
<accession>A0A239YD18</accession>
<dbReference type="NCBIfam" id="TIGR00347">
    <property type="entry name" value="bioD"/>
    <property type="match status" value="1"/>
</dbReference>
<keyword evidence="6 9" id="KW-0067">ATP-binding</keyword>
<dbReference type="GO" id="GO:0000287">
    <property type="term" value="F:magnesium ion binding"/>
    <property type="evidence" value="ECO:0007669"/>
    <property type="project" value="UniProtKB-UniRule"/>
</dbReference>
<evidence type="ECO:0000313" key="11">
    <source>
        <dbReference type="Proteomes" id="UP000214973"/>
    </source>
</evidence>
<evidence type="ECO:0000256" key="3">
    <source>
        <dbReference type="ARBA" id="ARBA00022723"/>
    </source>
</evidence>
<feature type="active site" evidence="9">
    <location>
        <position position="39"/>
    </location>
</feature>
<proteinExistence type="inferred from homology"/>
<dbReference type="CDD" id="cd03109">
    <property type="entry name" value="DTBS"/>
    <property type="match status" value="1"/>
</dbReference>
<comment type="pathway">
    <text evidence="9">Cofactor biosynthesis; biotin biosynthesis; biotin from 7,8-diaminononanoate: step 1/2.</text>
</comment>
<comment type="similarity">
    <text evidence="9">Belongs to the dethiobiotin synthetase family.</text>
</comment>
<comment type="function">
    <text evidence="9">Catalyzes a mechanistically unusual reaction, the ATP-dependent insertion of CO2 between the N7 and N8 nitrogen atoms of 7,8-diaminopelargonic acid (DAPA, also called 7,8-diammoniononanoate) to form a ureido ring.</text>
</comment>
<sequence length="251" mass="27443">MKQLGISIIGTDTDVGKTFVTGLLGAMAQDDGFSVGMVKPVSSSAVPFPECITMDEDNVRNDLESKDATYLMQSVGIPESRRHEVNPYALAGDYSPRLAAELADVVIDYDDVVRHTLDVVSRYDLTFVEGAGGITTPLYGDKTFTDFMAAIELPTIMIADGRLGSINRAVLTCEYAKAHGIFVKAIIVNDTTLVDPFLLKTNIEDMERYTGLPVAGALPPYQGPNIHSVRLGWGRSFIDSEQLWKTVLDFR</sequence>
<keyword evidence="2 9" id="KW-0436">Ligase</keyword>
<dbReference type="PANTHER" id="PTHR43210:SF2">
    <property type="entry name" value="ATP-DEPENDENT DETHIOBIOTIN SYNTHETASE BIOD 2"/>
    <property type="match status" value="1"/>
</dbReference>
<reference evidence="10 11" key="1">
    <citation type="submission" date="2017-06" db="EMBL/GenBank/DDBJ databases">
        <authorList>
            <consortium name="Pathogen Informatics"/>
        </authorList>
    </citation>
    <scope>NUCLEOTIDE SEQUENCE [LARGE SCALE GENOMIC DNA]</scope>
    <source>
        <strain evidence="10 11">NCTC12018</strain>
    </source>
</reference>
<feature type="binding site" evidence="9">
    <location>
        <position position="18"/>
    </location>
    <ligand>
        <name>Mg(2+)</name>
        <dbReference type="ChEBI" id="CHEBI:18420"/>
    </ligand>
</feature>
<evidence type="ECO:0000313" key="10">
    <source>
        <dbReference type="EMBL" id="SNV56915.1"/>
    </source>
</evidence>
<dbReference type="PIRSF" id="PIRSF006755">
    <property type="entry name" value="DTB_synth"/>
    <property type="match status" value="1"/>
</dbReference>
<dbReference type="SUPFAM" id="SSF52540">
    <property type="entry name" value="P-loop containing nucleoside triphosphate hydrolases"/>
    <property type="match status" value="1"/>
</dbReference>
<dbReference type="Proteomes" id="UP000214973">
    <property type="component" value="Chromosome 1"/>
</dbReference>
<dbReference type="PANTHER" id="PTHR43210">
    <property type="entry name" value="DETHIOBIOTIN SYNTHETASE"/>
    <property type="match status" value="1"/>
</dbReference>
<protein>
    <recommendedName>
        <fullName evidence="9">ATP-dependent dethiobiotin synthetase BioD</fullName>
        <ecNumber evidence="9">6.3.3.3</ecNumber>
    </recommendedName>
    <alternativeName>
        <fullName evidence="9">DTB synthetase</fullName>
        <shortName evidence="9">DTBS</shortName>
    </alternativeName>
    <alternativeName>
        <fullName evidence="9">Dethiobiotin synthase</fullName>
    </alternativeName>
</protein>
<feature type="binding site" evidence="9">
    <location>
        <begin position="129"/>
        <end position="132"/>
    </location>
    <ligand>
        <name>ATP</name>
        <dbReference type="ChEBI" id="CHEBI:30616"/>
    </ligand>
</feature>